<feature type="compositionally biased region" description="Gly residues" evidence="1">
    <location>
        <begin position="505"/>
        <end position="514"/>
    </location>
</feature>
<feature type="compositionally biased region" description="Polar residues" evidence="1">
    <location>
        <begin position="520"/>
        <end position="534"/>
    </location>
</feature>
<dbReference type="KEGG" id="vg:35381878"/>
<dbReference type="Proteomes" id="UP000236316">
    <property type="component" value="Segment"/>
</dbReference>
<feature type="compositionally biased region" description="Gly residues" evidence="1">
    <location>
        <begin position="581"/>
        <end position="600"/>
    </location>
</feature>
<dbReference type="RefSeq" id="YP_009448330.1">
    <property type="nucleotide sequence ID" value="NC_036594.1"/>
</dbReference>
<gene>
    <name evidence="2" type="ORF">ORPV_124</name>
</gene>
<evidence type="ECO:0000313" key="3">
    <source>
        <dbReference type="Proteomes" id="UP000236316"/>
    </source>
</evidence>
<name>A0A2I2L3B4_9VIRU</name>
<dbReference type="EMBL" id="LT906555">
    <property type="protein sequence ID" value="SNW62028.1"/>
    <property type="molecule type" value="Genomic_DNA"/>
</dbReference>
<keyword evidence="2" id="KW-0176">Collagen</keyword>
<reference evidence="2" key="1">
    <citation type="submission" date="2017-08" db="EMBL/GenBank/DDBJ databases">
        <authorList>
            <consortium name="Urmite Genomes"/>
        </authorList>
    </citation>
    <scope>NUCLEOTIDE SEQUENCE [LARGE SCALE GENOMIC DNA]</scope>
    <source>
        <strain evidence="2">IHUMI-LCC2</strain>
    </source>
</reference>
<proteinExistence type="predicted"/>
<sequence>MSSLITGKQILTGPGIPSSSIGNNGDQYIDTTTGDLYNKGPTSWVQVGNVFGPPGESGSEILTGSTIPLDSLGNDGDQYIDTTTNDFYQKISGTWIFKGSFSGNRILTGNGIPSSLLGSNGDYYINTTNDDYYLKINGVWNMEGNLQGQTGIPGTKGSSIISGSGPPPSIGNEGDIYINNINGDYYRRMGGVWLLQGNLEGPAGTPGIDGSNIITNVGVPLNSIGNDNDYYINIFNDDYYKKILGSWIPQGNLKGPIGFQGQSGSKILVGNGDPNISSIGEDGDYYIDRMTNNYYLKSGGVWNLQDSLQGPPESQILSSSGPPLSIYGIINDYYINNINGDYYIKIDAVTWQLKGNLRGPIGIQGQDGQGQILTGTGNPNIIPNLGQDGDQYVDNTTNNYYTKVNGTWVFNGILIGPAGVPGNPEIDPALFGDGSDGDVLIDSSRSINRDMYYNNLTVVSGSPFTSVTITTNGYRIFVRNDLRLTLGIISANGNEGGEPTNTGTVSGGAAGGGSLTVPGSQGNPSNNAPSQPTGIQFKGGSGGGGASGGNVIVTSAQNGRDSPLRNLLEVVDVRSLDGVRYTGGSGGGKGSGSTGGGSGGGGAGVVAVFARNIIVDTTFGTGFNAIGGDGQTGTGFSSGGGGGGGGGLVVIVSTTTTPLPTNVSGGQGGLSTNGNNGSPGNPGLVYRIIV</sequence>
<organism evidence="2">
    <name type="scientific">Orpheovirus IHUMI-LCC2</name>
    <dbReference type="NCBI Taxonomy" id="2023057"/>
    <lineage>
        <taxon>Viruses</taxon>
        <taxon>Varidnaviria</taxon>
        <taxon>Bamfordvirae</taxon>
        <taxon>Nucleocytoviricota</taxon>
        <taxon>Megaviricetes</taxon>
        <taxon>Pimascovirales</taxon>
        <taxon>Ocovirineae</taxon>
        <taxon>Orpheoviridae</taxon>
        <taxon>Alphaorpheovirus</taxon>
        <taxon>Alphaorpheovirus massiliense</taxon>
    </lineage>
</organism>
<accession>A0A2I2L3B4</accession>
<keyword evidence="3" id="KW-1185">Reference proteome</keyword>
<feature type="region of interest" description="Disordered" evidence="1">
    <location>
        <begin position="580"/>
        <end position="600"/>
    </location>
</feature>
<dbReference type="GeneID" id="35381878"/>
<protein>
    <submittedName>
        <fullName evidence="2">Collagen-like protein</fullName>
    </submittedName>
</protein>
<feature type="region of interest" description="Disordered" evidence="1">
    <location>
        <begin position="491"/>
        <end position="543"/>
    </location>
</feature>
<evidence type="ECO:0000256" key="1">
    <source>
        <dbReference type="SAM" id="MobiDB-lite"/>
    </source>
</evidence>
<evidence type="ECO:0000313" key="2">
    <source>
        <dbReference type="EMBL" id="SNW62028.1"/>
    </source>
</evidence>